<protein>
    <submittedName>
        <fullName evidence="1">Uncharacterized protein</fullName>
    </submittedName>
</protein>
<sequence length="121" mass="13401">MCKLHKNLLISGHCAAPAPPMLHVITILEFLSFALSPGPGSGRLGVFIATQTHAAYLGQEETHVLNSSSLPVRLHENMKSRSFLYHNMENEELLHKAASMQQLQDMKLQPTTASKFYSAEI</sequence>
<keyword evidence="2" id="KW-1185">Reference proteome</keyword>
<proteinExistence type="predicted"/>
<evidence type="ECO:0000313" key="1">
    <source>
        <dbReference type="EMBL" id="CAK9222196.1"/>
    </source>
</evidence>
<organism evidence="1 2">
    <name type="scientific">Sphagnum troendelagicum</name>
    <dbReference type="NCBI Taxonomy" id="128251"/>
    <lineage>
        <taxon>Eukaryota</taxon>
        <taxon>Viridiplantae</taxon>
        <taxon>Streptophyta</taxon>
        <taxon>Embryophyta</taxon>
        <taxon>Bryophyta</taxon>
        <taxon>Sphagnophytina</taxon>
        <taxon>Sphagnopsida</taxon>
        <taxon>Sphagnales</taxon>
        <taxon>Sphagnaceae</taxon>
        <taxon>Sphagnum</taxon>
    </lineage>
</organism>
<gene>
    <name evidence="1" type="ORF">CSSPTR1EN2_LOCUS15944</name>
</gene>
<reference evidence="1" key="1">
    <citation type="submission" date="2024-02" db="EMBL/GenBank/DDBJ databases">
        <authorList>
            <consortium name="ELIXIR-Norway"/>
            <consortium name="Elixir Norway"/>
        </authorList>
    </citation>
    <scope>NUCLEOTIDE SEQUENCE</scope>
</reference>
<evidence type="ECO:0000313" key="2">
    <source>
        <dbReference type="Proteomes" id="UP001497512"/>
    </source>
</evidence>
<dbReference type="EMBL" id="OZ019896">
    <property type="protein sequence ID" value="CAK9222196.1"/>
    <property type="molecule type" value="Genomic_DNA"/>
</dbReference>
<accession>A0ABP0UJ05</accession>
<name>A0ABP0UJ05_9BRYO</name>
<dbReference type="Proteomes" id="UP001497512">
    <property type="component" value="Chromosome 4"/>
</dbReference>